<evidence type="ECO:0000313" key="1">
    <source>
        <dbReference type="EMBL" id="OSM08672.1"/>
    </source>
</evidence>
<evidence type="ECO:0000313" key="2">
    <source>
        <dbReference type="Proteomes" id="UP000194003"/>
    </source>
</evidence>
<dbReference type="Pfam" id="PF07042">
    <property type="entry name" value="TrfA"/>
    <property type="match status" value="1"/>
</dbReference>
<dbReference type="EMBL" id="LVJN01000004">
    <property type="protein sequence ID" value="OSM08672.1"/>
    <property type="molecule type" value="Genomic_DNA"/>
</dbReference>
<dbReference type="AlphaFoldDB" id="A0A1Y2KA77"/>
<dbReference type="STRING" id="1434232.MAIT1_02844"/>
<name>A0A1Y2KA77_9PROT</name>
<comment type="caution">
    <text evidence="1">The sequence shown here is derived from an EMBL/GenBank/DDBJ whole genome shotgun (WGS) entry which is preliminary data.</text>
</comment>
<dbReference type="Proteomes" id="UP000194003">
    <property type="component" value="Unassembled WGS sequence"/>
</dbReference>
<dbReference type="InterPro" id="IPR010751">
    <property type="entry name" value="TrfA"/>
</dbReference>
<gene>
    <name evidence="1" type="ORF">MAIT1_02844</name>
</gene>
<sequence length="262" mass="30321">MLPELVQQPLPFWPDEDRAAPTMMLQSALFGCAVKGERPMVKDMALATWGSVTIRYTGERLDQGDLDVWYELVHRSRDSLGHMVPVSAYSLLKAIGRSTGKTQYEWLKRSLKRLQVCGVEVARADGRGYQGPLVAAFAFSERERKYAFRLNPELAELFKNEGFTRVVFETRLKLKTDTARWLHNYINTHRATYERPHRVKLQTLHELIGSETKNMRAFRKRIRDTLEQLQEHGVVESWEVTDNDTVVIVRPDRNRQGALSFE</sequence>
<keyword evidence="2" id="KW-1185">Reference proteome</keyword>
<reference evidence="1 2" key="1">
    <citation type="journal article" date="2016" name="BMC Genomics">
        <title>Combined genomic and structural analyses of a cultured magnetotactic bacterium reveals its niche adaptation to a dynamic environment.</title>
        <authorList>
            <person name="Araujo A.C."/>
            <person name="Morillo V."/>
            <person name="Cypriano J."/>
            <person name="Teixeira L.C."/>
            <person name="Leao P."/>
            <person name="Lyra S."/>
            <person name="Almeida L.G."/>
            <person name="Bazylinski D.A."/>
            <person name="Vasconcellos A.T."/>
            <person name="Abreu F."/>
            <person name="Lins U."/>
        </authorList>
    </citation>
    <scope>NUCLEOTIDE SEQUENCE [LARGE SCALE GENOMIC DNA]</scope>
    <source>
        <strain evidence="1 2">IT-1</strain>
    </source>
</reference>
<accession>A0A1Y2KA77</accession>
<proteinExistence type="predicted"/>
<organism evidence="1 2">
    <name type="scientific">Magnetofaba australis IT-1</name>
    <dbReference type="NCBI Taxonomy" id="1434232"/>
    <lineage>
        <taxon>Bacteria</taxon>
        <taxon>Pseudomonadati</taxon>
        <taxon>Pseudomonadota</taxon>
        <taxon>Magnetococcia</taxon>
        <taxon>Magnetococcales</taxon>
        <taxon>Magnetococcaceae</taxon>
        <taxon>Magnetofaba</taxon>
    </lineage>
</organism>
<protein>
    <submittedName>
        <fullName evidence="1">Putative Replication initiator protein A</fullName>
    </submittedName>
</protein>